<evidence type="ECO:0000313" key="3">
    <source>
        <dbReference type="Proteomes" id="UP000054498"/>
    </source>
</evidence>
<dbReference type="AlphaFoldDB" id="A0A0D2LQR0"/>
<evidence type="ECO:0000256" key="1">
    <source>
        <dbReference type="SAM" id="MobiDB-lite"/>
    </source>
</evidence>
<protein>
    <submittedName>
        <fullName evidence="2">Uncharacterized protein</fullName>
    </submittedName>
</protein>
<gene>
    <name evidence="2" type="ORF">MNEG_13912</name>
</gene>
<dbReference type="KEGG" id="mng:MNEG_13912"/>
<sequence length="52" mass="5375">MSAGSPQPEWPAAEVPSAALAEDDTPALPEHLTRGPSRPAPDAGPSKKYKPP</sequence>
<name>A0A0D2LQR0_9CHLO</name>
<dbReference type="EMBL" id="KK104346">
    <property type="protein sequence ID" value="KIY94049.1"/>
    <property type="molecule type" value="Genomic_DNA"/>
</dbReference>
<reference evidence="2 3" key="1">
    <citation type="journal article" date="2013" name="BMC Genomics">
        <title>Reconstruction of the lipid metabolism for the microalga Monoraphidium neglectum from its genome sequence reveals characteristics suitable for biofuel production.</title>
        <authorList>
            <person name="Bogen C."/>
            <person name="Al-Dilaimi A."/>
            <person name="Albersmeier A."/>
            <person name="Wichmann J."/>
            <person name="Grundmann M."/>
            <person name="Rupp O."/>
            <person name="Lauersen K.J."/>
            <person name="Blifernez-Klassen O."/>
            <person name="Kalinowski J."/>
            <person name="Goesmann A."/>
            <person name="Mussgnug J.H."/>
            <person name="Kruse O."/>
        </authorList>
    </citation>
    <scope>NUCLEOTIDE SEQUENCE [LARGE SCALE GENOMIC DNA]</scope>
    <source>
        <strain evidence="2 3">SAG 48.87</strain>
    </source>
</reference>
<feature type="region of interest" description="Disordered" evidence="1">
    <location>
        <begin position="1"/>
        <end position="52"/>
    </location>
</feature>
<feature type="non-terminal residue" evidence="2">
    <location>
        <position position="52"/>
    </location>
</feature>
<dbReference type="RefSeq" id="XP_013893069.1">
    <property type="nucleotide sequence ID" value="XM_014037615.1"/>
</dbReference>
<dbReference type="GeneID" id="25731422"/>
<keyword evidence="3" id="KW-1185">Reference proteome</keyword>
<proteinExistence type="predicted"/>
<dbReference type="Proteomes" id="UP000054498">
    <property type="component" value="Unassembled WGS sequence"/>
</dbReference>
<accession>A0A0D2LQR0</accession>
<organism evidence="2 3">
    <name type="scientific">Monoraphidium neglectum</name>
    <dbReference type="NCBI Taxonomy" id="145388"/>
    <lineage>
        <taxon>Eukaryota</taxon>
        <taxon>Viridiplantae</taxon>
        <taxon>Chlorophyta</taxon>
        <taxon>core chlorophytes</taxon>
        <taxon>Chlorophyceae</taxon>
        <taxon>CS clade</taxon>
        <taxon>Sphaeropleales</taxon>
        <taxon>Selenastraceae</taxon>
        <taxon>Monoraphidium</taxon>
    </lineage>
</organism>
<evidence type="ECO:0000313" key="2">
    <source>
        <dbReference type="EMBL" id="KIY94049.1"/>
    </source>
</evidence>